<dbReference type="Proteomes" id="UP001430953">
    <property type="component" value="Unassembled WGS sequence"/>
</dbReference>
<dbReference type="EMBL" id="JADYXP020000006">
    <property type="protein sequence ID" value="KAL0122875.1"/>
    <property type="molecule type" value="Genomic_DNA"/>
</dbReference>
<evidence type="ECO:0000313" key="3">
    <source>
        <dbReference type="Proteomes" id="UP001430953"/>
    </source>
</evidence>
<evidence type="ECO:0000313" key="2">
    <source>
        <dbReference type="EMBL" id="KAL0122875.1"/>
    </source>
</evidence>
<dbReference type="AlphaFoldDB" id="A0AAW2G5X9"/>
<proteinExistence type="predicted"/>
<sequence>MVSFIKSRLRHAFFIAPRRNLNKMHTRGGEDARRMKRISIPRGIRRLAWTRAKREMNGPRSSRFRNADHRAREEVTSHALKR</sequence>
<keyword evidence="3" id="KW-1185">Reference proteome</keyword>
<protein>
    <submittedName>
        <fullName evidence="2">Uncharacterized protein</fullName>
    </submittedName>
</protein>
<name>A0AAW2G5X9_9HYME</name>
<comment type="caution">
    <text evidence="2">The sequence shown here is derived from an EMBL/GenBank/DDBJ whole genome shotgun (WGS) entry which is preliminary data.</text>
</comment>
<organism evidence="2 3">
    <name type="scientific">Cardiocondyla obscurior</name>
    <dbReference type="NCBI Taxonomy" id="286306"/>
    <lineage>
        <taxon>Eukaryota</taxon>
        <taxon>Metazoa</taxon>
        <taxon>Ecdysozoa</taxon>
        <taxon>Arthropoda</taxon>
        <taxon>Hexapoda</taxon>
        <taxon>Insecta</taxon>
        <taxon>Pterygota</taxon>
        <taxon>Neoptera</taxon>
        <taxon>Endopterygota</taxon>
        <taxon>Hymenoptera</taxon>
        <taxon>Apocrita</taxon>
        <taxon>Aculeata</taxon>
        <taxon>Formicoidea</taxon>
        <taxon>Formicidae</taxon>
        <taxon>Myrmicinae</taxon>
        <taxon>Cardiocondyla</taxon>
    </lineage>
</organism>
<accession>A0AAW2G5X9</accession>
<feature type="region of interest" description="Disordered" evidence="1">
    <location>
        <begin position="53"/>
        <end position="82"/>
    </location>
</feature>
<feature type="compositionally biased region" description="Basic and acidic residues" evidence="1">
    <location>
        <begin position="65"/>
        <end position="76"/>
    </location>
</feature>
<evidence type="ECO:0000256" key="1">
    <source>
        <dbReference type="SAM" id="MobiDB-lite"/>
    </source>
</evidence>
<reference evidence="2 3" key="1">
    <citation type="submission" date="2023-03" db="EMBL/GenBank/DDBJ databases">
        <title>High recombination rates correlate with genetic variation in Cardiocondyla obscurior ants.</title>
        <authorList>
            <person name="Errbii M."/>
        </authorList>
    </citation>
    <scope>NUCLEOTIDE SEQUENCE [LARGE SCALE GENOMIC DNA]</scope>
    <source>
        <strain evidence="2">Alpha-2009</strain>
        <tissue evidence="2">Whole body</tissue>
    </source>
</reference>
<gene>
    <name evidence="2" type="ORF">PUN28_007510</name>
</gene>